<protein>
    <recommendedName>
        <fullName evidence="6">Restriction endonuclease type IV Mrr domain-containing protein</fullName>
    </recommendedName>
</protein>
<dbReference type="GO" id="GO:0009307">
    <property type="term" value="P:DNA restriction-modification system"/>
    <property type="evidence" value="ECO:0007669"/>
    <property type="project" value="InterPro"/>
</dbReference>
<organism evidence="4 5">
    <name type="scientific">Paractinoplanes ferrugineus</name>
    <dbReference type="NCBI Taxonomy" id="113564"/>
    <lineage>
        <taxon>Bacteria</taxon>
        <taxon>Bacillati</taxon>
        <taxon>Actinomycetota</taxon>
        <taxon>Actinomycetes</taxon>
        <taxon>Micromonosporales</taxon>
        <taxon>Micromonosporaceae</taxon>
        <taxon>Paractinoplanes</taxon>
    </lineage>
</organism>
<dbReference type="InterPro" id="IPR011856">
    <property type="entry name" value="tRNA_endonuc-like_dom_sf"/>
</dbReference>
<keyword evidence="5" id="KW-1185">Reference proteome</keyword>
<dbReference type="Pfam" id="PF20720">
    <property type="entry name" value="nSTAND3"/>
    <property type="match status" value="1"/>
</dbReference>
<dbReference type="AlphaFoldDB" id="A0A919J3J6"/>
<proteinExistence type="predicted"/>
<gene>
    <name evidence="4" type="ORF">Afe05nite_59810</name>
</gene>
<accession>A0A919J3J6</accession>
<dbReference type="SUPFAM" id="SSF52980">
    <property type="entry name" value="Restriction endonuclease-like"/>
    <property type="match status" value="1"/>
</dbReference>
<evidence type="ECO:0008006" key="6">
    <source>
        <dbReference type="Google" id="ProtNLM"/>
    </source>
</evidence>
<dbReference type="InterPro" id="IPR049050">
    <property type="entry name" value="nSTAND3"/>
</dbReference>
<evidence type="ECO:0000259" key="3">
    <source>
        <dbReference type="Pfam" id="PF20720"/>
    </source>
</evidence>
<evidence type="ECO:0000313" key="4">
    <source>
        <dbReference type="EMBL" id="GIE14141.1"/>
    </source>
</evidence>
<reference evidence="4" key="1">
    <citation type="submission" date="2021-01" db="EMBL/GenBank/DDBJ databases">
        <title>Whole genome shotgun sequence of Actinoplanes ferrugineus NBRC 15555.</title>
        <authorList>
            <person name="Komaki H."/>
            <person name="Tamura T."/>
        </authorList>
    </citation>
    <scope>NUCLEOTIDE SEQUENCE</scope>
    <source>
        <strain evidence="4">NBRC 15555</strain>
    </source>
</reference>
<dbReference type="Pfam" id="PF04471">
    <property type="entry name" value="Mrr_cat"/>
    <property type="match status" value="1"/>
</dbReference>
<evidence type="ECO:0000256" key="1">
    <source>
        <dbReference type="SAM" id="MobiDB-lite"/>
    </source>
</evidence>
<feature type="domain" description="Restriction endonuclease type IV Mrr" evidence="2">
    <location>
        <begin position="7"/>
        <end position="97"/>
    </location>
</feature>
<feature type="region of interest" description="Disordered" evidence="1">
    <location>
        <begin position="720"/>
        <end position="741"/>
    </location>
</feature>
<name>A0A919J3J6_9ACTN</name>
<dbReference type="GO" id="GO:0003677">
    <property type="term" value="F:DNA binding"/>
    <property type="evidence" value="ECO:0007669"/>
    <property type="project" value="InterPro"/>
</dbReference>
<dbReference type="InterPro" id="IPR011335">
    <property type="entry name" value="Restrct_endonuc-II-like"/>
</dbReference>
<evidence type="ECO:0000313" key="5">
    <source>
        <dbReference type="Proteomes" id="UP000598174"/>
    </source>
</evidence>
<comment type="caution">
    <text evidence="4">The sequence shown here is derived from an EMBL/GenBank/DDBJ whole genome shotgun (WGS) entry which is preliminary data.</text>
</comment>
<dbReference type="Proteomes" id="UP000598174">
    <property type="component" value="Unassembled WGS sequence"/>
</dbReference>
<dbReference type="GO" id="GO:0004519">
    <property type="term" value="F:endonuclease activity"/>
    <property type="evidence" value="ECO:0007669"/>
    <property type="project" value="InterPro"/>
</dbReference>
<dbReference type="InterPro" id="IPR027417">
    <property type="entry name" value="P-loop_NTPase"/>
</dbReference>
<sequence length="758" mass="84768">MAEYDFRTLSPSDFEQLVRDLLLAENGWTLETFGHGRDGGVDLRGVVDGKKLVVQCKHYAGSTFSDLRKSARKEVPKMKKEKPDRYLFVTSQALGRTQKDTLAEDLDGLLLSTADIHIQPDLNEMIGRHPEVERANFKLWLASASILDMVMRSGLWARSESLLEDVSDRVKYYVSNPGYIRADRRLHDSGVVILSGVPGVGKSMLAEMLLLNHWHQGWQVVAVSSDIDEAWESIKPSVKQIFLYDDFLGQTDISERNKNEDSRLIRFMHKVYKDPAKRLVMTTRSQILNQAALVREPIARGDFRVRECVVMLSDYGPVERARILYNHLYFSELPRFAVREYAQSGHYWEVIRHPNFSPRIIEQVLRREAPDAKSLAQNLGNALDRPVDLWRTMFATVLSDVAQRIVISLVIFPVEGTSPEELRSVARQDASPVAYTNALKALEGTFISIGTSPSARLSRTTDKSLVSFANPSVRDFVLAFLDEEPDYVEALIRSATSIRQLVNLLQYAASESGDRLKFPETAASIATNSGLILDHIQALIAGASEIGSTWQVARLVLDPLSELLAPAAAIFPADKLDALIDETRALINDRDLTMADGGVWERFVRAEVKRRDQHTGLQDLLVGWGQALETVDDVENFGRFLEELPLSGEATYSRKDFATLVEAALENDIDNISDNRRDEDDDLSWLSQIEEAASDFGILEQMSYRIESERDSIVGHYADKENEFDGSMPTSGGGYFGSAASSAASSQAEIEGMFSELS</sequence>
<dbReference type="Gene3D" id="3.40.1350.10">
    <property type="match status" value="1"/>
</dbReference>
<evidence type="ECO:0000259" key="2">
    <source>
        <dbReference type="Pfam" id="PF04471"/>
    </source>
</evidence>
<dbReference type="SUPFAM" id="SSF52540">
    <property type="entry name" value="P-loop containing nucleoside triphosphate hydrolases"/>
    <property type="match status" value="1"/>
</dbReference>
<dbReference type="InterPro" id="IPR007560">
    <property type="entry name" value="Restrct_endonuc_IV_Mrr"/>
</dbReference>
<feature type="domain" description="Novel STAND NTPase 3" evidence="3">
    <location>
        <begin position="173"/>
        <end position="330"/>
    </location>
</feature>
<dbReference type="RefSeq" id="WP_203820561.1">
    <property type="nucleotide sequence ID" value="NZ_BAAABP010000015.1"/>
</dbReference>
<dbReference type="EMBL" id="BOMM01000052">
    <property type="protein sequence ID" value="GIE14141.1"/>
    <property type="molecule type" value="Genomic_DNA"/>
</dbReference>